<sequence length="174" mass="19529">MKVHYVLERDNSTPRGFLSTNDAATDALNAVHRFCGEFGLEFQHDAVIDNPMPEFEIDFPDEPLPDNVGEVWAGALNWFGVSVACSGPRDVRGKCKCGQELSLMNGRCSKRVLFASRLGFSELMQDDRGSVYLPCPDCGYRFVFEEEERVAGAPRRFRFPGFGGEELQFFTLSI</sequence>
<reference evidence="1" key="1">
    <citation type="submission" date="2022-09" db="EMBL/GenBank/DDBJ databases">
        <title>Tahibacter sp. nov., isolated from a fresh water.</title>
        <authorList>
            <person name="Baek J.H."/>
            <person name="Lee J.K."/>
            <person name="Kim J.M."/>
            <person name="Jeon C.O."/>
        </authorList>
    </citation>
    <scope>NUCLEOTIDE SEQUENCE</scope>
    <source>
        <strain evidence="1">W38</strain>
    </source>
</reference>
<dbReference type="EMBL" id="CP104694">
    <property type="protein sequence ID" value="UXI69428.1"/>
    <property type="molecule type" value="Genomic_DNA"/>
</dbReference>
<evidence type="ECO:0000313" key="2">
    <source>
        <dbReference type="Proteomes" id="UP001064632"/>
    </source>
</evidence>
<gene>
    <name evidence="1" type="ORF">N4264_07200</name>
</gene>
<dbReference type="RefSeq" id="WP_261696383.1">
    <property type="nucleotide sequence ID" value="NZ_CP104694.1"/>
</dbReference>
<evidence type="ECO:0000313" key="1">
    <source>
        <dbReference type="EMBL" id="UXI69428.1"/>
    </source>
</evidence>
<name>A0ABY6BHD2_9GAMM</name>
<protein>
    <submittedName>
        <fullName evidence="1">Uncharacterized protein</fullName>
    </submittedName>
</protein>
<accession>A0ABY6BHD2</accession>
<keyword evidence="2" id="KW-1185">Reference proteome</keyword>
<dbReference type="Proteomes" id="UP001064632">
    <property type="component" value="Chromosome"/>
</dbReference>
<organism evidence="1 2">
    <name type="scientific">Tahibacter amnicola</name>
    <dbReference type="NCBI Taxonomy" id="2976241"/>
    <lineage>
        <taxon>Bacteria</taxon>
        <taxon>Pseudomonadati</taxon>
        <taxon>Pseudomonadota</taxon>
        <taxon>Gammaproteobacteria</taxon>
        <taxon>Lysobacterales</taxon>
        <taxon>Rhodanobacteraceae</taxon>
        <taxon>Tahibacter</taxon>
    </lineage>
</organism>
<proteinExistence type="predicted"/>